<dbReference type="InterPro" id="IPR001128">
    <property type="entry name" value="Cyt_P450"/>
</dbReference>
<dbReference type="InterPro" id="IPR002403">
    <property type="entry name" value="Cyt_P450_E_grp-IV"/>
</dbReference>
<evidence type="ECO:0000256" key="1">
    <source>
        <dbReference type="ARBA" id="ARBA00001971"/>
    </source>
</evidence>
<keyword evidence="7" id="KW-0560">Oxidoreductase</keyword>
<comment type="caution">
    <text evidence="8">The sequence shown here is derived from an EMBL/GenBank/DDBJ whole genome shotgun (WGS) entry which is preliminary data.</text>
</comment>
<gene>
    <name evidence="8" type="ORF">EYC80_011002</name>
</gene>
<evidence type="ECO:0000256" key="2">
    <source>
        <dbReference type="ARBA" id="ARBA00010617"/>
    </source>
</evidence>
<evidence type="ECO:0000256" key="3">
    <source>
        <dbReference type="ARBA" id="ARBA00022723"/>
    </source>
</evidence>
<comment type="similarity">
    <text evidence="2 7">Belongs to the cytochrome P450 family.</text>
</comment>
<dbReference type="InterPro" id="IPR017972">
    <property type="entry name" value="Cyt_P450_CS"/>
</dbReference>
<keyword evidence="3 6" id="KW-0479">Metal-binding</keyword>
<keyword evidence="6 7" id="KW-0349">Heme</keyword>
<evidence type="ECO:0008006" key="10">
    <source>
        <dbReference type="Google" id="ProtNLM"/>
    </source>
</evidence>
<dbReference type="GO" id="GO:0004497">
    <property type="term" value="F:monooxygenase activity"/>
    <property type="evidence" value="ECO:0007669"/>
    <property type="project" value="UniProtKB-KW"/>
</dbReference>
<feature type="binding site" description="axial binding residue" evidence="6">
    <location>
        <position position="246"/>
    </location>
    <ligand>
        <name>heme</name>
        <dbReference type="ChEBI" id="CHEBI:30413"/>
    </ligand>
    <ligandPart>
        <name>Fe</name>
        <dbReference type="ChEBI" id="CHEBI:18248"/>
    </ligandPart>
</feature>
<evidence type="ECO:0000256" key="4">
    <source>
        <dbReference type="ARBA" id="ARBA00023004"/>
    </source>
</evidence>
<dbReference type="OrthoDB" id="1470350at2759"/>
<dbReference type="PANTHER" id="PTHR24305:SF166">
    <property type="entry name" value="CYTOCHROME P450 12A4, MITOCHONDRIAL-RELATED"/>
    <property type="match status" value="1"/>
</dbReference>
<keyword evidence="9" id="KW-1185">Reference proteome</keyword>
<name>A0A5N6JNQ8_MONLA</name>
<dbReference type="InterPro" id="IPR050121">
    <property type="entry name" value="Cytochrome_P450_monoxygenase"/>
</dbReference>
<dbReference type="PRINTS" id="PR00465">
    <property type="entry name" value="EP450IV"/>
</dbReference>
<evidence type="ECO:0000313" key="8">
    <source>
        <dbReference type="EMBL" id="KAB8290132.1"/>
    </source>
</evidence>
<evidence type="ECO:0000313" key="9">
    <source>
        <dbReference type="Proteomes" id="UP000326757"/>
    </source>
</evidence>
<dbReference type="PROSITE" id="PS00086">
    <property type="entry name" value="CYTOCHROME_P450"/>
    <property type="match status" value="1"/>
</dbReference>
<keyword evidence="4 6" id="KW-0408">Iron</keyword>
<accession>A0A5N6JNQ8</accession>
<dbReference type="InterPro" id="IPR036396">
    <property type="entry name" value="Cyt_P450_sf"/>
</dbReference>
<dbReference type="PANTHER" id="PTHR24305">
    <property type="entry name" value="CYTOCHROME P450"/>
    <property type="match status" value="1"/>
</dbReference>
<keyword evidence="5" id="KW-0843">Virulence</keyword>
<sequence>MRIWTENGTPVDIFQENKALFMDLTSAYFFGLKNASNLTEDPDKKIVLRNFELGFSDVFWRLDVPNLTKLMAFFGMSPLSEGILPAYQAMEDFILSLANQARDTLQSGEVSNSESYPTLYAQLRQKLEASKTIPPEQLDAVVAAEMLDHIGASHEALSVTVTYLILYPPGTGPFTRQVPEKGATIGLYSVPGGTTVGASPYTLHRNSQVFPNPLDWSPDRWLDATPEVKKEMMRWYWVFGSGGRMCIGNHLAIRLMKAVVVAVFKEFESVEVPETRIEHVEGLIGHPVDHSVVLAFKKPEFIAS</sequence>
<dbReference type="Pfam" id="PF00067">
    <property type="entry name" value="p450"/>
    <property type="match status" value="1"/>
</dbReference>
<evidence type="ECO:0000256" key="5">
    <source>
        <dbReference type="ARBA" id="ARBA00023026"/>
    </source>
</evidence>
<dbReference type="EMBL" id="VIGI01000018">
    <property type="protein sequence ID" value="KAB8290132.1"/>
    <property type="molecule type" value="Genomic_DNA"/>
</dbReference>
<proteinExistence type="inferred from homology"/>
<dbReference type="GO" id="GO:0016705">
    <property type="term" value="F:oxidoreductase activity, acting on paired donors, with incorporation or reduction of molecular oxygen"/>
    <property type="evidence" value="ECO:0007669"/>
    <property type="project" value="InterPro"/>
</dbReference>
<dbReference type="AlphaFoldDB" id="A0A5N6JNQ8"/>
<dbReference type="Proteomes" id="UP000326757">
    <property type="component" value="Unassembled WGS sequence"/>
</dbReference>
<dbReference type="GO" id="GO:0020037">
    <property type="term" value="F:heme binding"/>
    <property type="evidence" value="ECO:0007669"/>
    <property type="project" value="InterPro"/>
</dbReference>
<dbReference type="Gene3D" id="1.10.630.10">
    <property type="entry name" value="Cytochrome P450"/>
    <property type="match status" value="2"/>
</dbReference>
<keyword evidence="7" id="KW-0503">Monooxygenase</keyword>
<dbReference type="SUPFAM" id="SSF48264">
    <property type="entry name" value="Cytochrome P450"/>
    <property type="match status" value="1"/>
</dbReference>
<evidence type="ECO:0000256" key="6">
    <source>
        <dbReference type="PIRSR" id="PIRSR602403-1"/>
    </source>
</evidence>
<reference evidence="8 9" key="1">
    <citation type="submission" date="2019-06" db="EMBL/GenBank/DDBJ databases">
        <title>Genome Sequence of the Brown Rot Fungal Pathogen Monilinia laxa.</title>
        <authorList>
            <person name="De Miccolis Angelini R.M."/>
            <person name="Landi L."/>
            <person name="Abate D."/>
            <person name="Pollastro S."/>
            <person name="Romanazzi G."/>
            <person name="Faretra F."/>
        </authorList>
    </citation>
    <scope>NUCLEOTIDE SEQUENCE [LARGE SCALE GENOMIC DNA]</scope>
    <source>
        <strain evidence="8 9">Mlax316</strain>
    </source>
</reference>
<dbReference type="GO" id="GO:0005506">
    <property type="term" value="F:iron ion binding"/>
    <property type="evidence" value="ECO:0007669"/>
    <property type="project" value="InterPro"/>
</dbReference>
<organism evidence="8 9">
    <name type="scientific">Monilinia laxa</name>
    <name type="common">Brown rot fungus</name>
    <name type="synonym">Sclerotinia laxa</name>
    <dbReference type="NCBI Taxonomy" id="61186"/>
    <lineage>
        <taxon>Eukaryota</taxon>
        <taxon>Fungi</taxon>
        <taxon>Dikarya</taxon>
        <taxon>Ascomycota</taxon>
        <taxon>Pezizomycotina</taxon>
        <taxon>Leotiomycetes</taxon>
        <taxon>Helotiales</taxon>
        <taxon>Sclerotiniaceae</taxon>
        <taxon>Monilinia</taxon>
    </lineage>
</organism>
<evidence type="ECO:0000256" key="7">
    <source>
        <dbReference type="RuleBase" id="RU000461"/>
    </source>
</evidence>
<protein>
    <recommendedName>
        <fullName evidence="10">Cytochrome P450</fullName>
    </recommendedName>
</protein>
<comment type="cofactor">
    <cofactor evidence="1 6">
        <name>heme</name>
        <dbReference type="ChEBI" id="CHEBI:30413"/>
    </cofactor>
</comment>